<feature type="transmembrane region" description="Helical" evidence="18">
    <location>
        <begin position="906"/>
        <end position="923"/>
    </location>
</feature>
<feature type="transmembrane region" description="Helical" evidence="18">
    <location>
        <begin position="159"/>
        <end position="178"/>
    </location>
</feature>
<evidence type="ECO:0000256" key="1">
    <source>
        <dbReference type="ARBA" id="ARBA00004141"/>
    </source>
</evidence>
<dbReference type="FunFam" id="3.40.1110.10:FF:000011">
    <property type="entry name" value="Calcium-transporting ATPase"/>
    <property type="match status" value="1"/>
</dbReference>
<dbReference type="SMART" id="SM00831">
    <property type="entry name" value="Cation_ATPase_N"/>
    <property type="match status" value="1"/>
</dbReference>
<dbReference type="GO" id="GO:0016887">
    <property type="term" value="F:ATP hydrolysis activity"/>
    <property type="evidence" value="ECO:0007669"/>
    <property type="project" value="InterPro"/>
</dbReference>
<dbReference type="Gene3D" id="2.70.150.10">
    <property type="entry name" value="Calcium-transporting ATPase, cytoplasmic transduction domain A"/>
    <property type="match status" value="1"/>
</dbReference>
<evidence type="ECO:0000259" key="19">
    <source>
        <dbReference type="SMART" id="SM00831"/>
    </source>
</evidence>
<evidence type="ECO:0000256" key="11">
    <source>
        <dbReference type="ARBA" id="ARBA00022860"/>
    </source>
</evidence>
<feature type="transmembrane region" description="Helical" evidence="18">
    <location>
        <begin position="977"/>
        <end position="997"/>
    </location>
</feature>
<dbReference type="AlphaFoldDB" id="A0A0K9NYL6"/>
<evidence type="ECO:0000313" key="20">
    <source>
        <dbReference type="EMBL" id="KMZ61793.1"/>
    </source>
</evidence>
<evidence type="ECO:0000256" key="14">
    <source>
        <dbReference type="ARBA" id="ARBA00023065"/>
    </source>
</evidence>
<sequence>MSEEEHSDDARRKWKRALSFVRNRKRRFHFTTDSDEKKKREATLRNLQRAFLVHKAASAFLDSIAKHGVPPKEIPQSAKDAGFHIHADILASIVRGHDVRNLKKHGGVSGISKLVNSFPENGIHSSSLKIREEIYGCNRFIEKPSRNFWMFVWDALQDLTLMILIGCAVVSLFVGFFTEGWPRGMYDGLGILLSICLVVIVTAVSDYRQSLQFKELDKETQMISVHVSRDGYRQKVLIFDLVVGDVVHLSIGDQVPADGLYISGYSFSIDESCLTGESDPVNISKEKPFLLSGTKVQDGSGKMLVTAVGMKTEWGKIMETLNQEGQDETPLQVKLNDVATIIGKIGLVFAIITFLVLLMGFLSYKANHNGLTKWSFQDAQTILNFFATAVTIIVVAVPEGLPLAVTLSLAFAMKKLMKDKALVRHLSACETMGSSTCICTDKTGTLTTNHMIVNKIWTCEVTKTIRHNEDPSEMRSIVPEIVGNTLFQCIFLNSSSEVVRGKDSERTVLGNPTECALLEFGLDMGGNFDAERKTCVVKKVEPFNSIKKKMSVLVALHSGGMRAFCKGAPEIILQMCDKIVDVNGNIMPMSTKQIDNANSIIDSFANDALRTLLVAFKDITESASENDIPTSGYTLMAVFGIKDPVRPGVKEAVEACRDAGITVRMVTGDNIHTAKSIAKECGILTDGVAVEGKEFRDMNSDQKMELFPNLQVMARSLPLDKHTLVANLRSIGEVIAVTGDGTNDAPALHEADIGFAMGIAGTEVAKENADVIVLDDNFATIISVAKWGRAVYINIQKFVQFQLTVNVVALMVNFSSACLTGKVPLTAVQLLWVNMIMDTLGALALATEPPNDGMMKRPPIRRSESFITKIMWRNICGQSIYQLFVLAILMYKGKSLLGISGSNADAVLDTFVFNTFVFCQVFNEINSREMEKLNCFSGIFCNWVFGAILTATVVFQIAMVELFGSFANTIPLSSKLWIWSVLIGFIGMPVGILIKFIPVDYEKNDSEDTTGYEALPSGPADV</sequence>
<protein>
    <recommendedName>
        <fullName evidence="18">Calcium-transporting ATPase</fullName>
        <ecNumber evidence="18">7.2.2.10</ecNumber>
    </recommendedName>
</protein>
<dbReference type="InterPro" id="IPR023214">
    <property type="entry name" value="HAD_sf"/>
</dbReference>
<evidence type="ECO:0000256" key="15">
    <source>
        <dbReference type="ARBA" id="ARBA00023136"/>
    </source>
</evidence>
<dbReference type="STRING" id="29655.A0A0K9NYL6"/>
<keyword evidence="3 18" id="KW-0813">Transport</keyword>
<dbReference type="Gene3D" id="3.40.50.1000">
    <property type="entry name" value="HAD superfamily/HAD-like"/>
    <property type="match status" value="1"/>
</dbReference>
<dbReference type="SUPFAM" id="SSF81653">
    <property type="entry name" value="Calcium ATPase, transduction domain A"/>
    <property type="match status" value="1"/>
</dbReference>
<dbReference type="PRINTS" id="PR00120">
    <property type="entry name" value="HATPASE"/>
</dbReference>
<proteinExistence type="inferred from homology"/>
<dbReference type="Proteomes" id="UP000036987">
    <property type="component" value="Unassembled WGS sequence"/>
</dbReference>
<dbReference type="InterPro" id="IPR023299">
    <property type="entry name" value="ATPase_P-typ_cyto_dom_N"/>
</dbReference>
<keyword evidence="9 18" id="KW-0067">ATP-binding</keyword>
<dbReference type="InterPro" id="IPR044492">
    <property type="entry name" value="P_typ_ATPase_HD_dom"/>
</dbReference>
<keyword evidence="15 18" id="KW-0472">Membrane</keyword>
<evidence type="ECO:0000313" key="21">
    <source>
        <dbReference type="Proteomes" id="UP000036987"/>
    </source>
</evidence>
<dbReference type="InterPro" id="IPR059000">
    <property type="entry name" value="ATPase_P-type_domA"/>
</dbReference>
<dbReference type="SFLD" id="SFLDS00003">
    <property type="entry name" value="Haloacid_Dehalogenase"/>
    <property type="match status" value="1"/>
</dbReference>
<dbReference type="NCBIfam" id="TIGR01494">
    <property type="entry name" value="ATPase_P-type"/>
    <property type="match status" value="3"/>
</dbReference>
<dbReference type="PANTHER" id="PTHR24093:SF462">
    <property type="entry name" value="CALCIUM-TRANSPORTING ATPASE 11, PLASMA MEMBRANE-TYPE-RELATED"/>
    <property type="match status" value="1"/>
</dbReference>
<evidence type="ECO:0000256" key="2">
    <source>
        <dbReference type="ARBA" id="ARBA00006124"/>
    </source>
</evidence>
<dbReference type="PANTHER" id="PTHR24093">
    <property type="entry name" value="CATION TRANSPORTING ATPASE"/>
    <property type="match status" value="1"/>
</dbReference>
<keyword evidence="5 18" id="KW-0812">Transmembrane</keyword>
<evidence type="ECO:0000256" key="3">
    <source>
        <dbReference type="ARBA" id="ARBA00022448"/>
    </source>
</evidence>
<dbReference type="Gene3D" id="1.20.5.170">
    <property type="match status" value="1"/>
</dbReference>
<dbReference type="Pfam" id="PF00122">
    <property type="entry name" value="E1-E2_ATPase"/>
    <property type="match status" value="1"/>
</dbReference>
<dbReference type="InterPro" id="IPR023298">
    <property type="entry name" value="ATPase_P-typ_TM_dom_sf"/>
</dbReference>
<dbReference type="InterPro" id="IPR006408">
    <property type="entry name" value="P-type_ATPase_IIB"/>
</dbReference>
<dbReference type="PROSITE" id="PS00154">
    <property type="entry name" value="ATPASE_E1_E2"/>
    <property type="match status" value="1"/>
</dbReference>
<feature type="transmembrane region" description="Helical" evidence="18">
    <location>
        <begin position="382"/>
        <end position="412"/>
    </location>
</feature>
<keyword evidence="13 18" id="KW-1133">Transmembrane helix</keyword>
<comment type="function">
    <text evidence="18">Catalyzes the hydrolysis of ATP coupled with the transport of calcium.</text>
</comment>
<keyword evidence="8 18" id="KW-0106">Calcium</keyword>
<feature type="transmembrane region" description="Helical" evidence="18">
    <location>
        <begin position="935"/>
        <end position="957"/>
    </location>
</feature>
<comment type="function">
    <text evidence="17">This magnesium-dependent enzyme catalyzes the hydrolysis of ATP coupled with the translocation of calcium from the cytosol out of the cell, into the endoplasmic reticulum, or into organelles.</text>
</comment>
<evidence type="ECO:0000256" key="5">
    <source>
        <dbReference type="ARBA" id="ARBA00022692"/>
    </source>
</evidence>
<feature type="domain" description="Cation-transporting P-type ATPase N-terminal" evidence="19">
    <location>
        <begin position="104"/>
        <end position="176"/>
    </location>
</feature>
<keyword evidence="21" id="KW-1185">Reference proteome</keyword>
<evidence type="ECO:0000256" key="16">
    <source>
        <dbReference type="ARBA" id="ARBA00048694"/>
    </source>
</evidence>
<dbReference type="NCBIfam" id="TIGR01517">
    <property type="entry name" value="ATPase-IIB_Ca"/>
    <property type="match status" value="1"/>
</dbReference>
<evidence type="ECO:0000256" key="12">
    <source>
        <dbReference type="ARBA" id="ARBA00022967"/>
    </source>
</evidence>
<keyword evidence="10" id="KW-0460">Magnesium</keyword>
<comment type="caution">
    <text evidence="18">Lacks conserved residue(s) required for the propagation of feature annotation.</text>
</comment>
<dbReference type="Pfam" id="PF00690">
    <property type="entry name" value="Cation_ATPase_N"/>
    <property type="match status" value="1"/>
</dbReference>
<dbReference type="SFLD" id="SFLDG00002">
    <property type="entry name" value="C1.7:_P-type_atpase_like"/>
    <property type="match status" value="1"/>
</dbReference>
<dbReference type="InterPro" id="IPR001757">
    <property type="entry name" value="P_typ_ATPase"/>
</dbReference>
<dbReference type="CDD" id="cd02081">
    <property type="entry name" value="P-type_ATPase_Ca_PMCA-like"/>
    <property type="match status" value="1"/>
</dbReference>
<keyword evidence="6" id="KW-0479">Metal-binding</keyword>
<comment type="similarity">
    <text evidence="2 18">Belongs to the cation transport ATPase (P-type) (TC 3.A.3) family. Type IIB subfamily.</text>
</comment>
<dbReference type="GO" id="GO:0005524">
    <property type="term" value="F:ATP binding"/>
    <property type="evidence" value="ECO:0007669"/>
    <property type="project" value="UniProtKB-KW"/>
</dbReference>
<dbReference type="SFLD" id="SFLDF00027">
    <property type="entry name" value="p-type_atpase"/>
    <property type="match status" value="1"/>
</dbReference>
<dbReference type="SUPFAM" id="SSF81660">
    <property type="entry name" value="Metal cation-transporting ATPase, ATP-binding domain N"/>
    <property type="match status" value="1"/>
</dbReference>
<organism evidence="20 21">
    <name type="scientific">Zostera marina</name>
    <name type="common">Eelgrass</name>
    <dbReference type="NCBI Taxonomy" id="29655"/>
    <lineage>
        <taxon>Eukaryota</taxon>
        <taxon>Viridiplantae</taxon>
        <taxon>Streptophyta</taxon>
        <taxon>Embryophyta</taxon>
        <taxon>Tracheophyta</taxon>
        <taxon>Spermatophyta</taxon>
        <taxon>Magnoliopsida</taxon>
        <taxon>Liliopsida</taxon>
        <taxon>Zosteraceae</taxon>
        <taxon>Zostera</taxon>
    </lineage>
</organism>
<dbReference type="Pfam" id="PF00689">
    <property type="entry name" value="Cation_ATPase_C"/>
    <property type="match status" value="1"/>
</dbReference>
<dbReference type="FunFam" id="3.40.50.1000:FF:000011">
    <property type="entry name" value="Calcium-transporting ATPase"/>
    <property type="match status" value="1"/>
</dbReference>
<dbReference type="InterPro" id="IPR036412">
    <property type="entry name" value="HAD-like_sf"/>
</dbReference>
<evidence type="ECO:0000256" key="13">
    <source>
        <dbReference type="ARBA" id="ARBA00022989"/>
    </source>
</evidence>
<dbReference type="Gene3D" id="1.20.1110.10">
    <property type="entry name" value="Calcium-transporting ATPase, transmembrane domain"/>
    <property type="match status" value="1"/>
</dbReference>
<keyword evidence="12" id="KW-1278">Translocase</keyword>
<dbReference type="InterPro" id="IPR004014">
    <property type="entry name" value="ATPase_P-typ_cation-transptr_N"/>
</dbReference>
<evidence type="ECO:0000256" key="8">
    <source>
        <dbReference type="ARBA" id="ARBA00022837"/>
    </source>
</evidence>
<dbReference type="PRINTS" id="PR00119">
    <property type="entry name" value="CATATPASE"/>
</dbReference>
<keyword evidence="14 18" id="KW-0406">Ion transport</keyword>
<dbReference type="EMBL" id="LFYR01001430">
    <property type="protein sequence ID" value="KMZ61793.1"/>
    <property type="molecule type" value="Genomic_DNA"/>
</dbReference>
<evidence type="ECO:0000256" key="17">
    <source>
        <dbReference type="ARBA" id="ARBA00055246"/>
    </source>
</evidence>
<evidence type="ECO:0000256" key="18">
    <source>
        <dbReference type="RuleBase" id="RU361146"/>
    </source>
</evidence>
<evidence type="ECO:0000256" key="10">
    <source>
        <dbReference type="ARBA" id="ARBA00022842"/>
    </source>
</evidence>
<comment type="catalytic activity">
    <reaction evidence="16 18">
        <text>Ca(2+)(in) + ATP + H2O = Ca(2+)(out) + ADP + phosphate + H(+)</text>
        <dbReference type="Rhea" id="RHEA:18105"/>
        <dbReference type="ChEBI" id="CHEBI:15377"/>
        <dbReference type="ChEBI" id="CHEBI:15378"/>
        <dbReference type="ChEBI" id="CHEBI:29108"/>
        <dbReference type="ChEBI" id="CHEBI:30616"/>
        <dbReference type="ChEBI" id="CHEBI:43474"/>
        <dbReference type="ChEBI" id="CHEBI:456216"/>
        <dbReference type="EC" id="7.2.2.10"/>
    </reaction>
</comment>
<keyword evidence="11" id="KW-0112">Calmodulin-binding</keyword>
<accession>A0A0K9NYL6</accession>
<evidence type="ECO:0000256" key="7">
    <source>
        <dbReference type="ARBA" id="ARBA00022741"/>
    </source>
</evidence>
<dbReference type="Gene3D" id="3.40.1110.10">
    <property type="entry name" value="Calcium-transporting ATPase, cytoplasmic domain N"/>
    <property type="match status" value="1"/>
</dbReference>
<evidence type="ECO:0000256" key="6">
    <source>
        <dbReference type="ARBA" id="ARBA00022723"/>
    </source>
</evidence>
<comment type="subcellular location">
    <subcellularLocation>
        <location evidence="1 18">Membrane</location>
        <topology evidence="1 18">Multi-pass membrane protein</topology>
    </subcellularLocation>
</comment>
<evidence type="ECO:0000256" key="9">
    <source>
        <dbReference type="ARBA" id="ARBA00022840"/>
    </source>
</evidence>
<dbReference type="GO" id="GO:0005886">
    <property type="term" value="C:plasma membrane"/>
    <property type="evidence" value="ECO:0000318"/>
    <property type="project" value="GO_Central"/>
</dbReference>
<keyword evidence="7 18" id="KW-0547">Nucleotide-binding</keyword>
<feature type="transmembrane region" description="Helical" evidence="18">
    <location>
        <begin position="870"/>
        <end position="891"/>
    </location>
</feature>
<comment type="caution">
    <text evidence="20">The sequence shown here is derived from an EMBL/GenBank/DDBJ whole genome shotgun (WGS) entry which is preliminary data.</text>
</comment>
<dbReference type="OrthoDB" id="3352408at2759"/>
<evidence type="ECO:0000256" key="4">
    <source>
        <dbReference type="ARBA" id="ARBA00022568"/>
    </source>
</evidence>
<dbReference type="SUPFAM" id="SSF81665">
    <property type="entry name" value="Calcium ATPase, transmembrane domain M"/>
    <property type="match status" value="1"/>
</dbReference>
<dbReference type="FunFam" id="2.70.150.10:FF:000006">
    <property type="entry name" value="Calcium-transporting ATPase"/>
    <property type="match status" value="1"/>
</dbReference>
<dbReference type="Pfam" id="PF13246">
    <property type="entry name" value="Cation_ATPase"/>
    <property type="match status" value="1"/>
</dbReference>
<dbReference type="OMA" id="SFITRIM"/>
<keyword evidence="4 18" id="KW-0109">Calcium transport</keyword>
<dbReference type="EC" id="7.2.2.10" evidence="18"/>
<dbReference type="GO" id="GO:0046872">
    <property type="term" value="F:metal ion binding"/>
    <property type="evidence" value="ECO:0007669"/>
    <property type="project" value="UniProtKB-KW"/>
</dbReference>
<reference evidence="21" key="1">
    <citation type="journal article" date="2016" name="Nature">
        <title>The genome of the seagrass Zostera marina reveals angiosperm adaptation to the sea.</title>
        <authorList>
            <person name="Olsen J.L."/>
            <person name="Rouze P."/>
            <person name="Verhelst B."/>
            <person name="Lin Y.-C."/>
            <person name="Bayer T."/>
            <person name="Collen J."/>
            <person name="Dattolo E."/>
            <person name="De Paoli E."/>
            <person name="Dittami S."/>
            <person name="Maumus F."/>
            <person name="Michel G."/>
            <person name="Kersting A."/>
            <person name="Lauritano C."/>
            <person name="Lohaus R."/>
            <person name="Toepel M."/>
            <person name="Tonon T."/>
            <person name="Vanneste K."/>
            <person name="Amirebrahimi M."/>
            <person name="Brakel J."/>
            <person name="Bostroem C."/>
            <person name="Chovatia M."/>
            <person name="Grimwood J."/>
            <person name="Jenkins J.W."/>
            <person name="Jueterbock A."/>
            <person name="Mraz A."/>
            <person name="Stam W.T."/>
            <person name="Tice H."/>
            <person name="Bornberg-Bauer E."/>
            <person name="Green P.J."/>
            <person name="Pearson G.A."/>
            <person name="Procaccini G."/>
            <person name="Duarte C.M."/>
            <person name="Schmutz J."/>
            <person name="Reusch T.B.H."/>
            <person name="Van de Peer Y."/>
        </authorList>
    </citation>
    <scope>NUCLEOTIDE SEQUENCE [LARGE SCALE GENOMIC DNA]</scope>
    <source>
        <strain evidence="21">cv. Finnish</strain>
    </source>
</reference>
<dbReference type="InterPro" id="IPR006068">
    <property type="entry name" value="ATPase_P-typ_cation-transptr_C"/>
</dbReference>
<dbReference type="GO" id="GO:0005388">
    <property type="term" value="F:P-type calcium transporter activity"/>
    <property type="evidence" value="ECO:0000318"/>
    <property type="project" value="GO_Central"/>
</dbReference>
<dbReference type="GO" id="GO:0005516">
    <property type="term" value="F:calmodulin binding"/>
    <property type="evidence" value="ECO:0007669"/>
    <property type="project" value="UniProtKB-KW"/>
</dbReference>
<name>A0A0K9NYL6_ZOSMR</name>
<dbReference type="InterPro" id="IPR018303">
    <property type="entry name" value="ATPase_P-typ_P_site"/>
</dbReference>
<feature type="transmembrane region" description="Helical" evidence="18">
    <location>
        <begin position="184"/>
        <end position="204"/>
    </location>
</feature>
<dbReference type="InterPro" id="IPR008250">
    <property type="entry name" value="ATPase_P-typ_transduc_dom_A_sf"/>
</dbReference>
<dbReference type="FunFam" id="1.20.1110.10:FF:000039">
    <property type="entry name" value="Calcium-transporting ATPase"/>
    <property type="match status" value="1"/>
</dbReference>
<gene>
    <name evidence="20" type="ORF">ZOSMA_4G00820</name>
</gene>
<feature type="transmembrane region" description="Helical" evidence="18">
    <location>
        <begin position="341"/>
        <end position="362"/>
    </location>
</feature>
<dbReference type="SUPFAM" id="SSF56784">
    <property type="entry name" value="HAD-like"/>
    <property type="match status" value="1"/>
</dbReference>